<dbReference type="PANTHER" id="PTHR10775">
    <property type="entry name" value="OS08G0208400 PROTEIN"/>
    <property type="match status" value="1"/>
</dbReference>
<feature type="non-terminal residue" evidence="3">
    <location>
        <position position="970"/>
    </location>
</feature>
<dbReference type="Pfam" id="PF13963">
    <property type="entry name" value="Transpos_assoc"/>
    <property type="match status" value="1"/>
</dbReference>
<dbReference type="Pfam" id="PF13960">
    <property type="entry name" value="DUF4218"/>
    <property type="match status" value="1"/>
</dbReference>
<feature type="domain" description="Transposase-associated" evidence="2">
    <location>
        <begin position="3"/>
        <end position="76"/>
    </location>
</feature>
<evidence type="ECO:0000313" key="3">
    <source>
        <dbReference type="EMBL" id="BBH09515.1"/>
    </source>
</evidence>
<evidence type="ECO:0008006" key="4">
    <source>
        <dbReference type="Google" id="ProtNLM"/>
    </source>
</evidence>
<evidence type="ECO:0000259" key="1">
    <source>
        <dbReference type="Pfam" id="PF13960"/>
    </source>
</evidence>
<dbReference type="InterPro" id="IPR029480">
    <property type="entry name" value="Transpos_assoc"/>
</dbReference>
<name>A0A4Y1RZU4_PRUDU</name>
<evidence type="ECO:0000259" key="2">
    <source>
        <dbReference type="Pfam" id="PF13963"/>
    </source>
</evidence>
<proteinExistence type="predicted"/>
<dbReference type="AlphaFoldDB" id="A0A4Y1RZU4"/>
<dbReference type="Pfam" id="PF02992">
    <property type="entry name" value="Transposase_21"/>
    <property type="match status" value="1"/>
</dbReference>
<protein>
    <recommendedName>
        <fullName evidence="4">Ankyrin repeat family protein</fullName>
    </recommendedName>
</protein>
<dbReference type="InterPro" id="IPR025452">
    <property type="entry name" value="DUF4218"/>
</dbReference>
<accession>A0A4Y1RZU4</accession>
<dbReference type="PANTHER" id="PTHR10775:SF185">
    <property type="entry name" value="OS08G0208400 PROTEIN"/>
    <property type="match status" value="1"/>
</dbReference>
<organism evidence="3">
    <name type="scientific">Prunus dulcis</name>
    <name type="common">Almond</name>
    <name type="synonym">Amygdalus dulcis</name>
    <dbReference type="NCBI Taxonomy" id="3755"/>
    <lineage>
        <taxon>Eukaryota</taxon>
        <taxon>Viridiplantae</taxon>
        <taxon>Streptophyta</taxon>
        <taxon>Embryophyta</taxon>
        <taxon>Tracheophyta</taxon>
        <taxon>Spermatophyta</taxon>
        <taxon>Magnoliopsida</taxon>
        <taxon>eudicotyledons</taxon>
        <taxon>Gunneridae</taxon>
        <taxon>Pentapetalae</taxon>
        <taxon>rosids</taxon>
        <taxon>fabids</taxon>
        <taxon>Rosales</taxon>
        <taxon>Rosaceae</taxon>
        <taxon>Amygdaloideae</taxon>
        <taxon>Amygdaleae</taxon>
        <taxon>Prunus</taxon>
    </lineage>
</organism>
<dbReference type="EMBL" id="AP019304">
    <property type="protein sequence ID" value="BBH09515.1"/>
    <property type="molecule type" value="Genomic_DNA"/>
</dbReference>
<reference evidence="3" key="1">
    <citation type="journal article" date="2019" name="Science">
        <title>Mutation of a bHLH transcription factor allowed almond domestication.</title>
        <authorList>
            <person name="Sanchez-Perez R."/>
            <person name="Pavan S."/>
            <person name="Mazzeo R."/>
            <person name="Moldovan C."/>
            <person name="Aiese Cigliano R."/>
            <person name="Del Cueto J."/>
            <person name="Ricciardi F."/>
            <person name="Lotti C."/>
            <person name="Ricciardi L."/>
            <person name="Dicenta F."/>
            <person name="Lopez-Marques R.L."/>
            <person name="Lindberg Moller B."/>
        </authorList>
    </citation>
    <scope>NUCLEOTIDE SEQUENCE</scope>
</reference>
<sequence length="970" mass="113216">MSRRWIQNPNRCADEYLDGIEDFIEFARRHNPGATRIRCPCRRCNNTLWETIENVGFHLVRNGMIETYSIWNLHGEQVDHASSSNAPRVDNVEPIVDPNDQVMGIIQDAFPFASTNINQEGEDDVPTPIDSAEFEQYEKLLKNANQELYPGCESFSVLTAIVELMHGKIKYRMSNLCFDYFLGVFKRMLPTDNCLPKDHKHAQKVLHGLGLGYEKIHACKNNCMLFYKEHETLDTCPICNESRFKMTSQNRTTKIPQKVMRYLPLKPRLQRLYMSTHTATDMRWHKEKRVDDDVMRHPADGEAWKEFDRTFPEFAADPRNVRLGLATDGFNPYGVLNQHHSTWPIFAFPYNLPPWKCMKKEYMMMTVLITEDPGRSIDVYLRPLVDELKDLWTNGVRTYDKSTGRMFTLRAAVMWTVNDFPAYAMVSGWSTKGYMACPVCKEDVTSGWHAGKVCYLGHRRWLPWDHEWREKDKEFDGNTERRLRPREWSGDEILEQLNRLDFAPFGKTVSRTRPSTHLNWTHKPMFFELPYWSKLKLRHNLDVMHVEKNVFDTLVGTILDIEGKTKDTIKARLDLERMGIRRGLWMNRDSDKARRDLAFFSMKPNDKKEFLKFVSSVKFPDGYASNIARCVNVDGGKFTGLKSMTAMCLCNAYFLWVFDTYAGRCGEANHVVIQIFFPTDGKNIAKDRHFEMIFPPAFFTSMMHVMVHLPEEALLAGPVNYRWMYPIERLLGELKKSVRNRAKPEGSIIEAWMWRRFSIVLSNNDGAHDHLEILDEESRFLENDMEVAHWFVLNNCDEIMAYLDEHEQMMKREHPSHLVARKHRELFPQWFLDSVNKLKSSNSPTYSDELYNLAFGPIRAELFSGCNVNGVKFLGAARDDKLCTQNSGVHVPGGGESTDIDFYGKLTTVVYNCLYQDRYQVIMFKCRWSIPTQIGREVFKIDHGVLSVNINKTWYDDDRTFWQTWRPKLC</sequence>
<feature type="domain" description="DUF4218" evidence="1">
    <location>
        <begin position="689"/>
        <end position="754"/>
    </location>
</feature>
<dbReference type="InterPro" id="IPR004242">
    <property type="entry name" value="Transposase_21"/>
</dbReference>
<gene>
    <name evidence="3" type="ORF">Prudu_022028</name>
</gene>